<evidence type="ECO:0000313" key="2">
    <source>
        <dbReference type="EMBL" id="AYO29840.1"/>
    </source>
</evidence>
<sequence length="426" mass="49137">MWGETVSKKILIIYEKMGMGHLRMANILEDILNGSGDVRIFKLAGSELSGSSDVQGIVYLWNLFIRKNWIKAVDILVNFIIRIVGVPIIEVMNTKPFLGKLEQIDPDIIISTADGFNRVLGTYAREKNIPFYIFLTEVSVFSDLVNPYATHICYFKETVEAIRSYDFQLTYFSFVLNRATGFLRKILYVLKNYNDYIIHAYKNSIYSNPDKNLPQRNNARCEVIGPLAEKKHFTYKNPEFIKQKYNIPKDVPNVIIASGSIGGQFLMDMVNIISSECETPLNLLVMCGLDRQMYQRMLEVKKSGNHLKHINIMPFEYTDSFNEFLAVADCLIARPSAGIFIESLINRIPQITFTLATSNDRGAITLMQKYETGEVCKRPKDLVHALNKILNNRDRYRHNIEQLLSMYYITYEEKKAKLRELILNVR</sequence>
<dbReference type="Proteomes" id="UP000280960">
    <property type="component" value="Chromosome"/>
</dbReference>
<dbReference type="SUPFAM" id="SSF53756">
    <property type="entry name" value="UDP-Glycosyltransferase/glycogen phosphorylase"/>
    <property type="match status" value="1"/>
</dbReference>
<proteinExistence type="predicted"/>
<evidence type="ECO:0000313" key="3">
    <source>
        <dbReference type="Proteomes" id="UP000280960"/>
    </source>
</evidence>
<dbReference type="InterPro" id="IPR007235">
    <property type="entry name" value="Glyco_trans_28_C"/>
</dbReference>
<dbReference type="GO" id="GO:0016758">
    <property type="term" value="F:hexosyltransferase activity"/>
    <property type="evidence" value="ECO:0007669"/>
    <property type="project" value="InterPro"/>
</dbReference>
<dbReference type="KEGG" id="bacg:D2962_03730"/>
<protein>
    <recommendedName>
        <fullName evidence="1">Glycosyl transferase family 28 C-terminal domain-containing protein</fullName>
    </recommendedName>
</protein>
<keyword evidence="3" id="KW-1185">Reference proteome</keyword>
<accession>A0A3G2R318</accession>
<dbReference type="PANTHER" id="PTHR43025">
    <property type="entry name" value="MONOGALACTOSYLDIACYLGLYCEROL SYNTHASE"/>
    <property type="match status" value="1"/>
</dbReference>
<dbReference type="InterPro" id="IPR050519">
    <property type="entry name" value="Glycosyltransf_28_UgtP"/>
</dbReference>
<reference evidence="2 3" key="1">
    <citation type="submission" date="2018-10" db="EMBL/GenBank/DDBJ databases">
        <authorList>
            <person name="Zhang X."/>
        </authorList>
    </citation>
    <scope>NUCLEOTIDE SEQUENCE [LARGE SCALE GENOMIC DNA]</scope>
    <source>
        <strain evidence="2 3">SK-G1</strain>
    </source>
</reference>
<evidence type="ECO:0000259" key="1">
    <source>
        <dbReference type="Pfam" id="PF04101"/>
    </source>
</evidence>
<dbReference type="EMBL" id="CP033169">
    <property type="protein sequence ID" value="AYO29840.1"/>
    <property type="molecule type" value="Genomic_DNA"/>
</dbReference>
<organism evidence="2 3">
    <name type="scientific">Biomaibacter acetigenes</name>
    <dbReference type="NCBI Taxonomy" id="2316383"/>
    <lineage>
        <taxon>Bacteria</taxon>
        <taxon>Bacillati</taxon>
        <taxon>Bacillota</taxon>
        <taxon>Clostridia</taxon>
        <taxon>Thermosediminibacterales</taxon>
        <taxon>Tepidanaerobacteraceae</taxon>
        <taxon>Biomaibacter</taxon>
    </lineage>
</organism>
<dbReference type="AlphaFoldDB" id="A0A3G2R318"/>
<gene>
    <name evidence="2" type="ORF">D2962_03730</name>
</gene>
<feature type="domain" description="Glycosyl transferase family 28 C-terminal" evidence="1">
    <location>
        <begin position="254"/>
        <end position="394"/>
    </location>
</feature>
<dbReference type="PANTHER" id="PTHR43025:SF3">
    <property type="entry name" value="MONOGALACTOSYLDIACYLGLYCEROL SYNTHASE 1, CHLOROPLASTIC"/>
    <property type="match status" value="1"/>
</dbReference>
<dbReference type="Gene3D" id="3.40.50.2000">
    <property type="entry name" value="Glycogen Phosphorylase B"/>
    <property type="match status" value="1"/>
</dbReference>
<dbReference type="Pfam" id="PF04101">
    <property type="entry name" value="Glyco_tran_28_C"/>
    <property type="match status" value="1"/>
</dbReference>
<name>A0A3G2R318_9FIRM</name>